<evidence type="ECO:0000256" key="8">
    <source>
        <dbReference type="ARBA" id="ARBA00031737"/>
    </source>
</evidence>
<evidence type="ECO:0000256" key="6">
    <source>
        <dbReference type="ARBA" id="ARBA00023054"/>
    </source>
</evidence>
<dbReference type="PANTHER" id="PTHR35794">
    <property type="entry name" value="CELL DIVISION PROTEIN DIVIVA"/>
    <property type="match status" value="1"/>
</dbReference>
<dbReference type="GO" id="GO:0005737">
    <property type="term" value="C:cytoplasm"/>
    <property type="evidence" value="ECO:0007669"/>
    <property type="project" value="UniProtKB-SubCell"/>
</dbReference>
<keyword evidence="6" id="KW-0175">Coiled coil</keyword>
<name>A0A7W8TRQ4_9MICC</name>
<comment type="similarity">
    <text evidence="2">Belongs to the DivIVA family.</text>
</comment>
<evidence type="ECO:0000256" key="5">
    <source>
        <dbReference type="ARBA" id="ARBA00022618"/>
    </source>
</evidence>
<dbReference type="Gene3D" id="6.10.250.660">
    <property type="match status" value="2"/>
</dbReference>
<keyword evidence="4" id="KW-0963">Cytoplasm</keyword>
<evidence type="ECO:0000256" key="7">
    <source>
        <dbReference type="ARBA" id="ARBA00023306"/>
    </source>
</evidence>
<sequence>MIFEKVEFVSTQNFPSDQASRHAQFGKVSGSEYGYAVDEVDAFLARARESFSAPEGTAGILSTQDIRDITFLPAQGGYDATEVDEALERLEEAFAARNQRKTAGAAAAVSPVSEYDDAASVTQAVTEIPTDGDPVEFSAAVQGRLERSAGERFRAPSDDNANSYNVEDVDALCDRLLTEPGALTSRAIRAVTFRVTRGAEGYEEAQVDGFLERVAEELDAR</sequence>
<dbReference type="PANTHER" id="PTHR35794:SF2">
    <property type="entry name" value="CELL DIVISION PROTEIN DIVIVA"/>
    <property type="match status" value="1"/>
</dbReference>
<dbReference type="GO" id="GO:0051301">
    <property type="term" value="P:cell division"/>
    <property type="evidence" value="ECO:0007669"/>
    <property type="project" value="UniProtKB-KW"/>
</dbReference>
<protein>
    <recommendedName>
        <fullName evidence="3">Cell wall synthesis protein Wag31</fullName>
    </recommendedName>
    <alternativeName>
        <fullName evidence="8">Antigen 84</fullName>
    </alternativeName>
</protein>
<proteinExistence type="inferred from homology"/>
<gene>
    <name evidence="9" type="ORF">HD598_000246</name>
</gene>
<organism evidence="9 10">
    <name type="scientific">Neomicrococcus aestuarii</name>
    <dbReference type="NCBI Taxonomy" id="556325"/>
    <lineage>
        <taxon>Bacteria</taxon>
        <taxon>Bacillati</taxon>
        <taxon>Actinomycetota</taxon>
        <taxon>Actinomycetes</taxon>
        <taxon>Micrococcales</taxon>
        <taxon>Micrococcaceae</taxon>
        <taxon>Neomicrococcus</taxon>
    </lineage>
</organism>
<dbReference type="NCBIfam" id="TIGR03544">
    <property type="entry name" value="DivI1A_domain"/>
    <property type="match status" value="2"/>
</dbReference>
<evidence type="ECO:0000256" key="2">
    <source>
        <dbReference type="ARBA" id="ARBA00009008"/>
    </source>
</evidence>
<keyword evidence="7" id="KW-0131">Cell cycle</keyword>
<keyword evidence="5" id="KW-0132">Cell division</keyword>
<dbReference type="InterPro" id="IPR019933">
    <property type="entry name" value="DivIVA_domain"/>
</dbReference>
<evidence type="ECO:0000313" key="9">
    <source>
        <dbReference type="EMBL" id="MBB5511559.1"/>
    </source>
</evidence>
<dbReference type="Proteomes" id="UP000580797">
    <property type="component" value="Unassembled WGS sequence"/>
</dbReference>
<evidence type="ECO:0000256" key="1">
    <source>
        <dbReference type="ARBA" id="ARBA00004496"/>
    </source>
</evidence>
<dbReference type="RefSeq" id="WP_260170454.1">
    <property type="nucleotide sequence ID" value="NZ_BAAARH010000009.1"/>
</dbReference>
<comment type="subcellular location">
    <subcellularLocation>
        <location evidence="1">Cytoplasm</location>
    </subcellularLocation>
</comment>
<dbReference type="InterPro" id="IPR007793">
    <property type="entry name" value="DivIVA_fam"/>
</dbReference>
<accession>A0A7W8TRQ4</accession>
<evidence type="ECO:0000313" key="10">
    <source>
        <dbReference type="Proteomes" id="UP000580797"/>
    </source>
</evidence>
<evidence type="ECO:0000256" key="4">
    <source>
        <dbReference type="ARBA" id="ARBA00022490"/>
    </source>
</evidence>
<dbReference type="EMBL" id="JACHDR010000001">
    <property type="protein sequence ID" value="MBB5511559.1"/>
    <property type="molecule type" value="Genomic_DNA"/>
</dbReference>
<evidence type="ECO:0000256" key="3">
    <source>
        <dbReference type="ARBA" id="ARBA00018787"/>
    </source>
</evidence>
<dbReference type="AlphaFoldDB" id="A0A7W8TRQ4"/>
<reference evidence="9 10" key="1">
    <citation type="submission" date="2020-08" db="EMBL/GenBank/DDBJ databases">
        <title>Sequencing the genomes of 1000 actinobacteria strains.</title>
        <authorList>
            <person name="Klenk H.-P."/>
        </authorList>
    </citation>
    <scope>NUCLEOTIDE SEQUENCE [LARGE SCALE GENOMIC DNA]</scope>
    <source>
        <strain evidence="9 10">DSM 105783</strain>
    </source>
</reference>
<comment type="caution">
    <text evidence="9">The sequence shown here is derived from an EMBL/GenBank/DDBJ whole genome shotgun (WGS) entry which is preliminary data.</text>
</comment>